<dbReference type="OrthoDB" id="9807486at2"/>
<accession>A0A318D6I8</accession>
<name>A0A318D6I8_9GAMM</name>
<dbReference type="Proteomes" id="UP000247689">
    <property type="component" value="Unassembled WGS sequence"/>
</dbReference>
<dbReference type="PANTHER" id="PTHR30327">
    <property type="entry name" value="UNCHARACTERIZED PROTEIN YQGE"/>
    <property type="match status" value="1"/>
</dbReference>
<evidence type="ECO:0000256" key="1">
    <source>
        <dbReference type="ARBA" id="ARBA00009600"/>
    </source>
</evidence>
<dbReference type="Pfam" id="PF02622">
    <property type="entry name" value="DUF179"/>
    <property type="match status" value="1"/>
</dbReference>
<evidence type="ECO:0000256" key="2">
    <source>
        <dbReference type="HAMAP-Rule" id="MF_00758"/>
    </source>
</evidence>
<comment type="similarity">
    <text evidence="1 2">Belongs to the UPF0301 (AlgH) family.</text>
</comment>
<dbReference type="Gene3D" id="3.40.1740.10">
    <property type="entry name" value="VC0467-like"/>
    <property type="match status" value="1"/>
</dbReference>
<protein>
    <recommendedName>
        <fullName evidence="2">UPF0301 protein DL796_04755</fullName>
    </recommendedName>
</protein>
<dbReference type="PANTHER" id="PTHR30327:SF1">
    <property type="entry name" value="UPF0301 PROTEIN YQGE"/>
    <property type="match status" value="1"/>
</dbReference>
<sequence>MQPINSLADHLLIAMPTLEDTFFSRSVTYICEHTDEGALGIMLSQPLETTYHQLFDHLKIPSTNQAVLDNVLLAGGPVDKERGFILHSPLGNWDSSLSISDEIGLSTSEDILTAIANNEGPEDAVIALGYSGWDKGQLEREIEENSWLIVPADKNIIFHTEPNQRWQQATKLLGIDWTQLTEHSGHA</sequence>
<dbReference type="InterPro" id="IPR003774">
    <property type="entry name" value="AlgH-like"/>
</dbReference>
<keyword evidence="4" id="KW-1185">Reference proteome</keyword>
<dbReference type="NCBIfam" id="NF001266">
    <property type="entry name" value="PRK00228.1-1"/>
    <property type="match status" value="1"/>
</dbReference>
<evidence type="ECO:0000313" key="3">
    <source>
        <dbReference type="EMBL" id="PXF64451.1"/>
    </source>
</evidence>
<dbReference type="RefSeq" id="WP_110200472.1">
    <property type="nucleotide sequence ID" value="NZ_QICH01000001.1"/>
</dbReference>
<reference evidence="3 4" key="1">
    <citation type="submission" date="2018-05" db="EMBL/GenBank/DDBJ databases">
        <title>Kangiella spongicola genome sequence.</title>
        <authorList>
            <person name="Maclea K.S."/>
            <person name="Goen A.E."/>
            <person name="Kelley C."/>
            <person name="Underriner A."/>
            <person name="Silverwood T."/>
            <person name="Trachtenberg A.M."/>
        </authorList>
    </citation>
    <scope>NUCLEOTIDE SEQUENCE [LARGE SCALE GENOMIC DNA]</scope>
    <source>
        <strain evidence="3 4">ATCC BAA-2076</strain>
    </source>
</reference>
<dbReference type="GO" id="GO:0005829">
    <property type="term" value="C:cytosol"/>
    <property type="evidence" value="ECO:0007669"/>
    <property type="project" value="TreeGrafter"/>
</dbReference>
<dbReference type="HAMAP" id="MF_00758">
    <property type="entry name" value="UPF0301"/>
    <property type="match status" value="1"/>
</dbReference>
<proteinExistence type="inferred from homology"/>
<dbReference type="EMBL" id="QICH01000001">
    <property type="protein sequence ID" value="PXF64451.1"/>
    <property type="molecule type" value="Genomic_DNA"/>
</dbReference>
<gene>
    <name evidence="3" type="ORF">DL796_04755</name>
</gene>
<dbReference type="AlphaFoldDB" id="A0A318D6I8"/>
<evidence type="ECO:0000313" key="4">
    <source>
        <dbReference type="Proteomes" id="UP000247689"/>
    </source>
</evidence>
<comment type="caution">
    <text evidence="3">The sequence shown here is derived from an EMBL/GenBank/DDBJ whole genome shotgun (WGS) entry which is preliminary data.</text>
</comment>
<organism evidence="3 4">
    <name type="scientific">Kangiella spongicola</name>
    <dbReference type="NCBI Taxonomy" id="796379"/>
    <lineage>
        <taxon>Bacteria</taxon>
        <taxon>Pseudomonadati</taxon>
        <taxon>Pseudomonadota</taxon>
        <taxon>Gammaproteobacteria</taxon>
        <taxon>Kangiellales</taxon>
        <taxon>Kangiellaceae</taxon>
        <taxon>Kangiella</taxon>
    </lineage>
</organism>
<dbReference type="SUPFAM" id="SSF143456">
    <property type="entry name" value="VC0467-like"/>
    <property type="match status" value="1"/>
</dbReference>